<dbReference type="InterPro" id="IPR036736">
    <property type="entry name" value="ACP-like_sf"/>
</dbReference>
<dbReference type="AlphaFoldDB" id="A0A3E2NDP3"/>
<dbReference type="EMBL" id="QOHO01000027">
    <property type="protein sequence ID" value="RFZ79115.1"/>
    <property type="molecule type" value="Genomic_DNA"/>
</dbReference>
<evidence type="ECO:0000313" key="2">
    <source>
        <dbReference type="EMBL" id="RFZ79115.1"/>
    </source>
</evidence>
<evidence type="ECO:0000259" key="1">
    <source>
        <dbReference type="PROSITE" id="PS50075"/>
    </source>
</evidence>
<evidence type="ECO:0000313" key="3">
    <source>
        <dbReference type="Proteomes" id="UP000260680"/>
    </source>
</evidence>
<protein>
    <submittedName>
        <fullName evidence="2">Acyl carrier protein</fullName>
    </submittedName>
</protein>
<dbReference type="OrthoDB" id="1821972at2"/>
<dbReference type="InterPro" id="IPR009081">
    <property type="entry name" value="PP-bd_ACP"/>
</dbReference>
<feature type="domain" description="Carrier" evidence="1">
    <location>
        <begin position="3"/>
        <end position="87"/>
    </location>
</feature>
<dbReference type="RefSeq" id="WP_117416795.1">
    <property type="nucleotide sequence ID" value="NZ_QOHO01000027.1"/>
</dbReference>
<dbReference type="Gene3D" id="1.10.1200.10">
    <property type="entry name" value="ACP-like"/>
    <property type="match status" value="1"/>
</dbReference>
<comment type="caution">
    <text evidence="2">The sequence shown here is derived from an EMBL/GenBank/DDBJ whole genome shotgun (WGS) entry which is preliminary data.</text>
</comment>
<reference evidence="2 3" key="1">
    <citation type="submission" date="2018-07" db="EMBL/GenBank/DDBJ databases">
        <title>New species, Clostridium PI-S10-A1B.</title>
        <authorList>
            <person name="Krishna G."/>
            <person name="Summeta K."/>
            <person name="Shikha S."/>
            <person name="Prabhu P.B."/>
            <person name="Suresh K."/>
        </authorList>
    </citation>
    <scope>NUCLEOTIDE SEQUENCE [LARGE SCALE GENOMIC DNA]</scope>
    <source>
        <strain evidence="2 3">PI-S10-A1B</strain>
    </source>
</reference>
<dbReference type="PROSITE" id="PS50075">
    <property type="entry name" value="CARRIER"/>
    <property type="match status" value="1"/>
</dbReference>
<dbReference type="Pfam" id="PF00550">
    <property type="entry name" value="PP-binding"/>
    <property type="match status" value="1"/>
</dbReference>
<sequence length="101" mass="11634">MKQLNEETKKEIKEMVYSFLADECEVSITELKEDLSVIDDLDGDSLMFVELIEQLKKKYSLNIQMQNIGKYLLKNPANTIKEVVETACLVYEKENAIVEAL</sequence>
<accession>A0A3E2NDP3</accession>
<gene>
    <name evidence="2" type="ORF">DS742_09650</name>
</gene>
<proteinExistence type="predicted"/>
<name>A0A3E2NDP3_9FIRM</name>
<dbReference type="SUPFAM" id="SSF47336">
    <property type="entry name" value="ACP-like"/>
    <property type="match status" value="1"/>
</dbReference>
<dbReference type="Proteomes" id="UP000260680">
    <property type="component" value="Unassembled WGS sequence"/>
</dbReference>
<organism evidence="2 3">
    <name type="scientific">Lacrimispora amygdalina</name>
    <dbReference type="NCBI Taxonomy" id="253257"/>
    <lineage>
        <taxon>Bacteria</taxon>
        <taxon>Bacillati</taxon>
        <taxon>Bacillota</taxon>
        <taxon>Clostridia</taxon>
        <taxon>Lachnospirales</taxon>
        <taxon>Lachnospiraceae</taxon>
        <taxon>Lacrimispora</taxon>
    </lineage>
</organism>